<dbReference type="InterPro" id="IPR036249">
    <property type="entry name" value="Thioredoxin-like_sf"/>
</dbReference>
<dbReference type="PANTHER" id="PTHR45663:SF11">
    <property type="entry name" value="GEO12009P1"/>
    <property type="match status" value="1"/>
</dbReference>
<organism evidence="2 3">
    <name type="scientific">Ichthyophthirius multifiliis</name>
    <name type="common">White spot disease agent</name>
    <name type="synonym">Ich</name>
    <dbReference type="NCBI Taxonomy" id="5932"/>
    <lineage>
        <taxon>Eukaryota</taxon>
        <taxon>Sar</taxon>
        <taxon>Alveolata</taxon>
        <taxon>Ciliophora</taxon>
        <taxon>Intramacronucleata</taxon>
        <taxon>Oligohymenophorea</taxon>
        <taxon>Hymenostomatida</taxon>
        <taxon>Ophryoglenina</taxon>
        <taxon>Ichthyophthirius</taxon>
    </lineage>
</organism>
<dbReference type="PROSITE" id="PS51352">
    <property type="entry name" value="THIOREDOXIN_2"/>
    <property type="match status" value="1"/>
</dbReference>
<dbReference type="eggNOG" id="KOG0910">
    <property type="taxonomic scope" value="Eukaryota"/>
</dbReference>
<name>G0QX84_ICHMU</name>
<evidence type="ECO:0000259" key="1">
    <source>
        <dbReference type="PROSITE" id="PS51352"/>
    </source>
</evidence>
<gene>
    <name evidence="2" type="ORF">IMG5_139230</name>
</gene>
<dbReference type="Gene3D" id="3.40.30.10">
    <property type="entry name" value="Glutaredoxin"/>
    <property type="match status" value="1"/>
</dbReference>
<dbReference type="CDD" id="cd02947">
    <property type="entry name" value="TRX_family"/>
    <property type="match status" value="1"/>
</dbReference>
<dbReference type="SUPFAM" id="SSF52833">
    <property type="entry name" value="Thioredoxin-like"/>
    <property type="match status" value="1"/>
</dbReference>
<dbReference type="AlphaFoldDB" id="G0QX84"/>
<dbReference type="InParanoid" id="G0QX84"/>
<dbReference type="Proteomes" id="UP000008983">
    <property type="component" value="Unassembled WGS sequence"/>
</dbReference>
<dbReference type="InterPro" id="IPR013766">
    <property type="entry name" value="Thioredoxin_domain"/>
</dbReference>
<dbReference type="STRING" id="857967.G0QX84"/>
<reference evidence="2 3" key="1">
    <citation type="submission" date="2011-07" db="EMBL/GenBank/DDBJ databases">
        <authorList>
            <person name="Coyne R."/>
            <person name="Brami D."/>
            <person name="Johnson J."/>
            <person name="Hostetler J."/>
            <person name="Hannick L."/>
            <person name="Clark T."/>
            <person name="Cassidy-Hanley D."/>
            <person name="Inman J."/>
        </authorList>
    </citation>
    <scope>NUCLEOTIDE SEQUENCE [LARGE SCALE GENOMIC DNA]</scope>
    <source>
        <strain evidence="2 3">G5</strain>
    </source>
</reference>
<dbReference type="EC" id="1.8.1.8" evidence="2"/>
<dbReference type="Pfam" id="PF00085">
    <property type="entry name" value="Thioredoxin"/>
    <property type="match status" value="1"/>
</dbReference>
<dbReference type="OrthoDB" id="2121326at2759"/>
<keyword evidence="3" id="KW-1185">Reference proteome</keyword>
<dbReference type="PANTHER" id="PTHR45663">
    <property type="entry name" value="GEO12009P1"/>
    <property type="match status" value="1"/>
</dbReference>
<protein>
    <submittedName>
        <fullName evidence="2">Thioredoxin, putative</fullName>
        <ecNumber evidence="2">1.8.1.8</ecNumber>
    </submittedName>
</protein>
<dbReference type="EMBL" id="GL984041">
    <property type="protein sequence ID" value="EGR30171.1"/>
    <property type="molecule type" value="Genomic_DNA"/>
</dbReference>
<evidence type="ECO:0000313" key="2">
    <source>
        <dbReference type="EMBL" id="EGR30171.1"/>
    </source>
</evidence>
<dbReference type="GO" id="GO:0005737">
    <property type="term" value="C:cytoplasm"/>
    <property type="evidence" value="ECO:0007669"/>
    <property type="project" value="TreeGrafter"/>
</dbReference>
<dbReference type="OMA" id="NVVTEHN"/>
<dbReference type="GeneID" id="14906286"/>
<evidence type="ECO:0000313" key="3">
    <source>
        <dbReference type="Proteomes" id="UP000008983"/>
    </source>
</evidence>
<keyword evidence="2" id="KW-0560">Oxidoreductase</keyword>
<dbReference type="RefSeq" id="XP_004031407.1">
    <property type="nucleotide sequence ID" value="XM_004031359.1"/>
</dbReference>
<sequence>MISKILKLTTLRQKTIQYKISNTIQLTDINQWQTEVIDSKLPIVLDCYADWCDSCKKLTPILEKQALNSKGKWKLIKINIDKFPQIAQGLQIKSIPAVFLVQDQQSIDGFVGFPDYQILQQFLKNIEIISCTNPIDDEVREKMALALTFLENDIYILISQQFIHVLFYQKMKQKTI</sequence>
<dbReference type="GO" id="GO:0047134">
    <property type="term" value="F:protein-disulfide reductase [NAD(P)H] activity"/>
    <property type="evidence" value="ECO:0007669"/>
    <property type="project" value="UniProtKB-EC"/>
</dbReference>
<feature type="domain" description="Thioredoxin" evidence="1">
    <location>
        <begin position="1"/>
        <end position="128"/>
    </location>
</feature>
<accession>G0QX84</accession>
<proteinExistence type="predicted"/>
<feature type="non-terminal residue" evidence="2">
    <location>
        <position position="176"/>
    </location>
</feature>